<keyword evidence="3" id="KW-0274">FAD</keyword>
<name>A0ABT4VIV9_9HYPH</name>
<dbReference type="EMBL" id="JAPJZH010000002">
    <property type="protein sequence ID" value="MDA4844640.1"/>
    <property type="molecule type" value="Genomic_DNA"/>
</dbReference>
<dbReference type="GO" id="GO:0004497">
    <property type="term" value="F:monooxygenase activity"/>
    <property type="evidence" value="ECO:0007669"/>
    <property type="project" value="UniProtKB-KW"/>
</dbReference>
<organism evidence="5 6">
    <name type="scientific">Hoeflea poritis</name>
    <dbReference type="NCBI Taxonomy" id="2993659"/>
    <lineage>
        <taxon>Bacteria</taxon>
        <taxon>Pseudomonadati</taxon>
        <taxon>Pseudomonadota</taxon>
        <taxon>Alphaproteobacteria</taxon>
        <taxon>Hyphomicrobiales</taxon>
        <taxon>Rhizobiaceae</taxon>
        <taxon>Hoeflea</taxon>
    </lineage>
</organism>
<dbReference type="Gene3D" id="3.30.9.10">
    <property type="entry name" value="D-Amino Acid Oxidase, subunit A, domain 2"/>
    <property type="match status" value="1"/>
</dbReference>
<evidence type="ECO:0000313" key="6">
    <source>
        <dbReference type="Proteomes" id="UP001148313"/>
    </source>
</evidence>
<proteinExistence type="predicted"/>
<dbReference type="Gene3D" id="3.40.30.120">
    <property type="match status" value="1"/>
</dbReference>
<dbReference type="InterPro" id="IPR002938">
    <property type="entry name" value="FAD-bd"/>
</dbReference>
<reference evidence="5" key="1">
    <citation type="submission" date="2022-11" db="EMBL/GenBank/DDBJ databases">
        <title>Hoeflea poritis sp. nov., isolated from scleractinian coral Porites lutea.</title>
        <authorList>
            <person name="Zhang G."/>
            <person name="Wei Q."/>
            <person name="Cai L."/>
        </authorList>
    </citation>
    <scope>NUCLEOTIDE SEQUENCE</scope>
    <source>
        <strain evidence="5">E7-10</strain>
    </source>
</reference>
<protein>
    <submittedName>
        <fullName evidence="5">FAD-dependent monooxygenase</fullName>
    </submittedName>
</protein>
<accession>A0ABT4VIV9</accession>
<comment type="cofactor">
    <cofactor evidence="1">
        <name>FAD</name>
        <dbReference type="ChEBI" id="CHEBI:57692"/>
    </cofactor>
</comment>
<sequence length="528" mass="57958">MSGEYEVLISGCGPVGAGLAIELGQRGIRVGVVERNLEPPRIPKGQNLTQRTMEHMRAWGVEDAMRAAKTIPSNVGLGGLTAYGTLLSGYHYDWFKRAAVRPYYNADNERLPQYETERVLRERLEALESVDVLYGWACETVADGPDGVTLAARRGNETRELRGQYLVGCDGSRSGVRQAAGIGEALDDHDRLMALVVFRSPAFFKLIEGFRDKQFYNVLHPDNDGYWMFFGMVEWKQSFFFHAPVLADTDRDNFDFAALIRQAVGTDFDLELEYVGFWDLRISVAETYRQGRIFLAGDAAHSHPPYGGYGINTGFEDARNLGWKLAADVRGWGGARLLDSYDDERRPVFQSTAKDFIARFITEDRAFVRAFDPQRHRAGFEKAWAERAGAGANIGISTFAPQYGGSAIVDGEEGAETSAIGIHDLTARPGHHLPPLAMKDGSTTINRLSDGFTLLDFGGSGEAAQALKGAAEHAGVPLTVVEFTNTDIDGDYGCRLVLVRPDGYVAWTGDTIGDAEQLLAMVSGKDVS</sequence>
<evidence type="ECO:0000256" key="2">
    <source>
        <dbReference type="ARBA" id="ARBA00022630"/>
    </source>
</evidence>
<gene>
    <name evidence="5" type="ORF">OOZ53_04725</name>
</gene>
<keyword evidence="5" id="KW-0503">Monooxygenase</keyword>
<evidence type="ECO:0000256" key="1">
    <source>
        <dbReference type="ARBA" id="ARBA00001974"/>
    </source>
</evidence>
<keyword evidence="2" id="KW-0285">Flavoprotein</keyword>
<evidence type="ECO:0000313" key="5">
    <source>
        <dbReference type="EMBL" id="MDA4844640.1"/>
    </source>
</evidence>
<evidence type="ECO:0000259" key="4">
    <source>
        <dbReference type="Pfam" id="PF01494"/>
    </source>
</evidence>
<dbReference type="Pfam" id="PF01494">
    <property type="entry name" value="FAD_binding_3"/>
    <property type="match status" value="1"/>
</dbReference>
<dbReference type="InterPro" id="IPR050641">
    <property type="entry name" value="RIFMO-like"/>
</dbReference>
<feature type="domain" description="FAD-binding" evidence="4">
    <location>
        <begin position="4"/>
        <end position="352"/>
    </location>
</feature>
<keyword evidence="5" id="KW-0560">Oxidoreductase</keyword>
<dbReference type="InterPro" id="IPR036188">
    <property type="entry name" value="FAD/NAD-bd_sf"/>
</dbReference>
<dbReference type="PANTHER" id="PTHR43004:SF19">
    <property type="entry name" value="BINDING MONOOXYGENASE, PUTATIVE (JCVI)-RELATED"/>
    <property type="match status" value="1"/>
</dbReference>
<dbReference type="SUPFAM" id="SSF51905">
    <property type="entry name" value="FAD/NAD(P)-binding domain"/>
    <property type="match status" value="1"/>
</dbReference>
<dbReference type="Gene3D" id="3.50.50.60">
    <property type="entry name" value="FAD/NAD(P)-binding domain"/>
    <property type="match status" value="1"/>
</dbReference>
<dbReference type="Pfam" id="PF21274">
    <property type="entry name" value="Rng_hyd_C"/>
    <property type="match status" value="1"/>
</dbReference>
<dbReference type="PANTHER" id="PTHR43004">
    <property type="entry name" value="TRK SYSTEM POTASSIUM UPTAKE PROTEIN"/>
    <property type="match status" value="1"/>
</dbReference>
<dbReference type="PRINTS" id="PR00420">
    <property type="entry name" value="RNGMNOXGNASE"/>
</dbReference>
<dbReference type="RefSeq" id="WP_271088169.1">
    <property type="nucleotide sequence ID" value="NZ_JAPJZH010000002.1"/>
</dbReference>
<comment type="caution">
    <text evidence="5">The sequence shown here is derived from an EMBL/GenBank/DDBJ whole genome shotgun (WGS) entry which is preliminary data.</text>
</comment>
<dbReference type="Proteomes" id="UP001148313">
    <property type="component" value="Unassembled WGS sequence"/>
</dbReference>
<evidence type="ECO:0000256" key="3">
    <source>
        <dbReference type="ARBA" id="ARBA00022827"/>
    </source>
</evidence>
<keyword evidence="6" id="KW-1185">Reference proteome</keyword>